<keyword evidence="3" id="KW-0547">Nucleotide-binding</keyword>
<dbReference type="Proteomes" id="UP000601435">
    <property type="component" value="Unassembled WGS sequence"/>
</dbReference>
<dbReference type="GO" id="GO:0016301">
    <property type="term" value="F:kinase activity"/>
    <property type="evidence" value="ECO:0007669"/>
    <property type="project" value="UniProtKB-KW"/>
</dbReference>
<proteinExistence type="inferred from homology"/>
<dbReference type="Pfam" id="PF01636">
    <property type="entry name" value="APH"/>
    <property type="match status" value="1"/>
</dbReference>
<dbReference type="PANTHER" id="PTHR34273:SF2">
    <property type="entry name" value="METHYLTHIORIBOSE KINASE"/>
    <property type="match status" value="1"/>
</dbReference>
<evidence type="ECO:0000256" key="4">
    <source>
        <dbReference type="ARBA" id="ARBA00022777"/>
    </source>
</evidence>
<comment type="similarity">
    <text evidence="1">Belongs to the methylthioribose kinase family.</text>
</comment>
<dbReference type="EMBL" id="CAJNJA010078419">
    <property type="protein sequence ID" value="CAE7922289.1"/>
    <property type="molecule type" value="Genomic_DNA"/>
</dbReference>
<sequence>MAPSLLTVDTVCSYVSAHLAGLPDAPLLNGSTLTADEVQGGNLNYAFAVRDASGKGVFVKQAPDYIKVLGPDAALTRERMRLEVQVYSEWTRSPGAAAYFPRVWKFDEDSMAFIMELLDSHELLQKHLFQGHVQEAAARSLGDCMAQMHSRTHCSKISAEECQRLSKAYENRLMRDIQLEFVFSKCYREDARAEHLRSDAAFMSLLEVVKEIYNGQNTRNLAVCHGDLHAGSVMVGGESAAVKIIDPEFAIFGPPGLDVGSLLSTYALAY</sequence>
<evidence type="ECO:0000313" key="8">
    <source>
        <dbReference type="Proteomes" id="UP000601435"/>
    </source>
</evidence>
<dbReference type="SUPFAM" id="SSF56112">
    <property type="entry name" value="Protein kinase-like (PK-like)"/>
    <property type="match status" value="1"/>
</dbReference>
<evidence type="ECO:0000256" key="2">
    <source>
        <dbReference type="ARBA" id="ARBA00022679"/>
    </source>
</evidence>
<evidence type="ECO:0000256" key="3">
    <source>
        <dbReference type="ARBA" id="ARBA00022741"/>
    </source>
</evidence>
<dbReference type="InterPro" id="IPR011009">
    <property type="entry name" value="Kinase-like_dom_sf"/>
</dbReference>
<evidence type="ECO:0000259" key="6">
    <source>
        <dbReference type="Pfam" id="PF01636"/>
    </source>
</evidence>
<dbReference type="Gene3D" id="3.30.200.20">
    <property type="entry name" value="Phosphorylase Kinase, domain 1"/>
    <property type="match status" value="1"/>
</dbReference>
<dbReference type="PANTHER" id="PTHR34273">
    <property type="entry name" value="METHYLTHIORIBOSE KINASE"/>
    <property type="match status" value="1"/>
</dbReference>
<keyword evidence="5" id="KW-0067">ATP-binding</keyword>
<keyword evidence="2" id="KW-0808">Transferase</keyword>
<evidence type="ECO:0000313" key="7">
    <source>
        <dbReference type="EMBL" id="CAE7922289.1"/>
    </source>
</evidence>
<gene>
    <name evidence="7" type="primary">mtnK</name>
    <name evidence="7" type="ORF">SNEC2469_LOCUS31845</name>
</gene>
<name>A0A813BTD8_9DINO</name>
<comment type="caution">
    <text evidence="7">The sequence shown here is derived from an EMBL/GenBank/DDBJ whole genome shotgun (WGS) entry which is preliminary data.</text>
</comment>
<evidence type="ECO:0000256" key="1">
    <source>
        <dbReference type="ARBA" id="ARBA00010165"/>
    </source>
</evidence>
<dbReference type="GO" id="GO:0005524">
    <property type="term" value="F:ATP binding"/>
    <property type="evidence" value="ECO:0007669"/>
    <property type="project" value="UniProtKB-KW"/>
</dbReference>
<dbReference type="AlphaFoldDB" id="A0A813BTD8"/>
<feature type="non-terminal residue" evidence="7">
    <location>
        <position position="270"/>
    </location>
</feature>
<dbReference type="Gene3D" id="3.90.1200.10">
    <property type="match status" value="1"/>
</dbReference>
<accession>A0A813BTD8</accession>
<feature type="domain" description="Aminoglycoside phosphotransferase" evidence="6">
    <location>
        <begin position="37"/>
        <end position="265"/>
    </location>
</feature>
<keyword evidence="8" id="KW-1185">Reference proteome</keyword>
<protein>
    <submittedName>
        <fullName evidence="7">MtnK protein</fullName>
    </submittedName>
</protein>
<dbReference type="InterPro" id="IPR002575">
    <property type="entry name" value="Aminoglycoside_PTrfase"/>
</dbReference>
<evidence type="ECO:0000256" key="5">
    <source>
        <dbReference type="ARBA" id="ARBA00022840"/>
    </source>
</evidence>
<dbReference type="OrthoDB" id="2461at2759"/>
<reference evidence="7" key="1">
    <citation type="submission" date="2021-02" db="EMBL/GenBank/DDBJ databases">
        <authorList>
            <person name="Dougan E. K."/>
            <person name="Rhodes N."/>
            <person name="Thang M."/>
            <person name="Chan C."/>
        </authorList>
    </citation>
    <scope>NUCLEOTIDE SEQUENCE</scope>
</reference>
<keyword evidence="4" id="KW-0418">Kinase</keyword>
<organism evidence="7 8">
    <name type="scientific">Symbiodinium necroappetens</name>
    <dbReference type="NCBI Taxonomy" id="1628268"/>
    <lineage>
        <taxon>Eukaryota</taxon>
        <taxon>Sar</taxon>
        <taxon>Alveolata</taxon>
        <taxon>Dinophyceae</taxon>
        <taxon>Suessiales</taxon>
        <taxon>Symbiodiniaceae</taxon>
        <taxon>Symbiodinium</taxon>
    </lineage>
</organism>